<evidence type="ECO:0000313" key="1">
    <source>
        <dbReference type="EMBL" id="KOO67982.1"/>
    </source>
</evidence>
<dbReference type="PROSITE" id="PS51257">
    <property type="entry name" value="PROKAR_LIPOPROTEIN"/>
    <property type="match status" value="1"/>
</dbReference>
<dbReference type="Proteomes" id="UP000036951">
    <property type="component" value="Unassembled WGS sequence"/>
</dbReference>
<protein>
    <recommendedName>
        <fullName evidence="3">Lipoprotein</fullName>
    </recommendedName>
</protein>
<keyword evidence="2" id="KW-1185">Reference proteome</keyword>
<reference evidence="1 2" key="1">
    <citation type="submission" date="2015-06" db="EMBL/GenBank/DDBJ databases">
        <title>Prevotella sp. 109, sp. nov., a novel member of the family Prevotellaceae isolated from human faeces.</title>
        <authorList>
            <person name="Shkoporov A.N."/>
            <person name="Chaplin A.V."/>
            <person name="Kafarskaia L.I."/>
            <person name="Efimov B.A."/>
        </authorList>
    </citation>
    <scope>NUCLEOTIDE SEQUENCE [LARGE SCALE GENOMIC DNA]</scope>
    <source>
        <strain evidence="1 2">109</strain>
    </source>
</reference>
<dbReference type="EMBL" id="LFQU01000020">
    <property type="protein sequence ID" value="KOO67982.1"/>
    <property type="molecule type" value="Genomic_DNA"/>
</dbReference>
<dbReference type="AlphaFoldDB" id="A0A8E1QWW7"/>
<comment type="caution">
    <text evidence="1">The sequence shown here is derived from an EMBL/GenBank/DDBJ whole genome shotgun (WGS) entry which is preliminary data.</text>
</comment>
<proteinExistence type="predicted"/>
<organism evidence="1 2">
    <name type="scientific">Xylanibacter rarus</name>
    <dbReference type="NCBI Taxonomy" id="1676614"/>
    <lineage>
        <taxon>Bacteria</taxon>
        <taxon>Pseudomonadati</taxon>
        <taxon>Bacteroidota</taxon>
        <taxon>Bacteroidia</taxon>
        <taxon>Bacteroidales</taxon>
        <taxon>Prevotellaceae</taxon>
        <taxon>Xylanibacter</taxon>
    </lineage>
</organism>
<evidence type="ECO:0008006" key="3">
    <source>
        <dbReference type="Google" id="ProtNLM"/>
    </source>
</evidence>
<name>A0A8E1QWW7_9BACT</name>
<gene>
    <name evidence="1" type="ORF">ACU52_10245</name>
</gene>
<sequence length="205" mass="23970">MKRVEYVIFMLFAFIMFSCSNEDNDTERHIMKDGKVVYTYPDVKFYGDKESFRDAVLENREHNDSVKDDLEWHKDSLYGYNGELKYDKWEKAKFGSWISDYGLTPGAVYFVSAVKVLKYIPATYEDWVVTGEYFTHDEDSIGAYADYNNGKVGFVLNPNMSYGYYEATTFVKCISYDVEGNTVGVYFPVSPDKLKWKFFKTKAIW</sequence>
<accession>A0A8E1QWW7</accession>
<evidence type="ECO:0000313" key="2">
    <source>
        <dbReference type="Proteomes" id="UP000036951"/>
    </source>
</evidence>